<name>G4YQB4_PHYSP</name>
<reference evidence="2 3" key="1">
    <citation type="journal article" date="2006" name="Science">
        <title>Phytophthora genome sequences uncover evolutionary origins and mechanisms of pathogenesis.</title>
        <authorList>
            <person name="Tyler B.M."/>
            <person name="Tripathy S."/>
            <person name="Zhang X."/>
            <person name="Dehal P."/>
            <person name="Jiang R.H."/>
            <person name="Aerts A."/>
            <person name="Arredondo F.D."/>
            <person name="Baxter L."/>
            <person name="Bensasson D."/>
            <person name="Beynon J.L."/>
            <person name="Chapman J."/>
            <person name="Damasceno C.M."/>
            <person name="Dorrance A.E."/>
            <person name="Dou D."/>
            <person name="Dickerman A.W."/>
            <person name="Dubchak I.L."/>
            <person name="Garbelotto M."/>
            <person name="Gijzen M."/>
            <person name="Gordon S.G."/>
            <person name="Govers F."/>
            <person name="Grunwald N.J."/>
            <person name="Huang W."/>
            <person name="Ivors K.L."/>
            <person name="Jones R.W."/>
            <person name="Kamoun S."/>
            <person name="Krampis K."/>
            <person name="Lamour K.H."/>
            <person name="Lee M.K."/>
            <person name="McDonald W.H."/>
            <person name="Medina M."/>
            <person name="Meijer H.J."/>
            <person name="Nordberg E.K."/>
            <person name="Maclean D.J."/>
            <person name="Ospina-Giraldo M.D."/>
            <person name="Morris P.F."/>
            <person name="Phuntumart V."/>
            <person name="Putnam N.H."/>
            <person name="Rash S."/>
            <person name="Rose J.K."/>
            <person name="Sakihama Y."/>
            <person name="Salamov A.A."/>
            <person name="Savidor A."/>
            <person name="Scheuring C.F."/>
            <person name="Smith B.M."/>
            <person name="Sobral B.W."/>
            <person name="Terry A."/>
            <person name="Torto-Alalibo T.A."/>
            <person name="Win J."/>
            <person name="Xu Z."/>
            <person name="Zhang H."/>
            <person name="Grigoriev I.V."/>
            <person name="Rokhsar D.S."/>
            <person name="Boore J.L."/>
        </authorList>
    </citation>
    <scope>NUCLEOTIDE SEQUENCE [LARGE SCALE GENOMIC DNA]</scope>
    <source>
        <strain evidence="2 3">P6497</strain>
    </source>
</reference>
<gene>
    <name evidence="2" type="ORF">PHYSODRAFT_323336</name>
</gene>
<proteinExistence type="predicted"/>
<dbReference type="KEGG" id="psoj:PHYSODRAFT_323336"/>
<dbReference type="GeneID" id="20644941"/>
<dbReference type="InParanoid" id="G4YQB4"/>
<keyword evidence="3" id="KW-1185">Reference proteome</keyword>
<organism evidence="2 3">
    <name type="scientific">Phytophthora sojae (strain P6497)</name>
    <name type="common">Soybean stem and root rot agent</name>
    <name type="synonym">Phytophthora megasperma f. sp. glycines</name>
    <dbReference type="NCBI Taxonomy" id="1094619"/>
    <lineage>
        <taxon>Eukaryota</taxon>
        <taxon>Sar</taxon>
        <taxon>Stramenopiles</taxon>
        <taxon>Oomycota</taxon>
        <taxon>Peronosporomycetes</taxon>
        <taxon>Peronosporales</taxon>
        <taxon>Peronosporaceae</taxon>
        <taxon>Phytophthora</taxon>
    </lineage>
</organism>
<protein>
    <submittedName>
        <fullName evidence="2">Uncharacterized protein</fullName>
    </submittedName>
</protein>
<accession>G4YQB4</accession>
<dbReference type="EMBL" id="JH159151">
    <property type="protein sequence ID" value="EGZ29880.1"/>
    <property type="molecule type" value="Genomic_DNA"/>
</dbReference>
<feature type="transmembrane region" description="Helical" evidence="1">
    <location>
        <begin position="43"/>
        <end position="68"/>
    </location>
</feature>
<dbReference type="RefSeq" id="XP_009517155.1">
    <property type="nucleotide sequence ID" value="XM_009518860.1"/>
</dbReference>
<evidence type="ECO:0000313" key="3">
    <source>
        <dbReference type="Proteomes" id="UP000002640"/>
    </source>
</evidence>
<dbReference type="SMR" id="G4YQB4"/>
<sequence>MLGTPTTTTTMSDDALAKLRARMAQPPKDWVDVVMVAVLKDPAFYGMLALGVFLVLGAMALFATKVLLDEIAAEEKLKRRQQQEKKDKKKKEQ</sequence>
<evidence type="ECO:0000313" key="2">
    <source>
        <dbReference type="EMBL" id="EGZ29880.1"/>
    </source>
</evidence>
<dbReference type="Proteomes" id="UP000002640">
    <property type="component" value="Unassembled WGS sequence"/>
</dbReference>
<evidence type="ECO:0000256" key="1">
    <source>
        <dbReference type="SAM" id="Phobius"/>
    </source>
</evidence>
<keyword evidence="1" id="KW-0472">Membrane</keyword>
<keyword evidence="1" id="KW-1133">Transmembrane helix</keyword>
<keyword evidence="1" id="KW-0812">Transmembrane</keyword>
<dbReference type="AlphaFoldDB" id="G4YQB4"/>